<protein>
    <recommendedName>
        <fullName evidence="5">SMODS and SLOG-associating 2TM effector domain-containing protein</fullName>
    </recommendedName>
</protein>
<evidence type="ECO:0000256" key="2">
    <source>
        <dbReference type="SAM" id="Phobius"/>
    </source>
</evidence>
<feature type="transmembrane region" description="Helical" evidence="2">
    <location>
        <begin position="339"/>
        <end position="361"/>
    </location>
</feature>
<evidence type="ECO:0000313" key="3">
    <source>
        <dbReference type="EMBL" id="EJG06702.1"/>
    </source>
</evidence>
<dbReference type="STRING" id="28892.Metli_0738"/>
<proteinExistence type="predicted"/>
<organism evidence="3 4">
    <name type="scientific">Methanofollis liminatans DSM 4140</name>
    <dbReference type="NCBI Taxonomy" id="28892"/>
    <lineage>
        <taxon>Archaea</taxon>
        <taxon>Methanobacteriati</taxon>
        <taxon>Methanobacteriota</taxon>
        <taxon>Stenosarchaea group</taxon>
        <taxon>Methanomicrobia</taxon>
        <taxon>Methanomicrobiales</taxon>
        <taxon>Methanomicrobiaceae</taxon>
        <taxon>Methanofollis</taxon>
    </lineage>
</organism>
<dbReference type="AlphaFoldDB" id="J1L114"/>
<dbReference type="RefSeq" id="WP_004038126.1">
    <property type="nucleotide sequence ID" value="NZ_CM001555.1"/>
</dbReference>
<name>J1L114_9EURY</name>
<accession>J1L114</accession>
<dbReference type="HOGENOM" id="CLU_603590_0_0_2"/>
<reference evidence="3 4" key="1">
    <citation type="submission" date="2011-08" db="EMBL/GenBank/DDBJ databases">
        <title>The complete genome of Methanofollis liminatans DSM 4140.</title>
        <authorList>
            <consortium name="US DOE Joint Genome Institute (JGI-PGF)"/>
            <person name="Lucas S."/>
            <person name="Han J."/>
            <person name="Lapidus A."/>
            <person name="Bruce D."/>
            <person name="Goodwin L."/>
            <person name="Pitluck S."/>
            <person name="Peters L."/>
            <person name="Kyrpides N."/>
            <person name="Mavromatis K."/>
            <person name="Ivanova N."/>
            <person name="Mikhailova N."/>
            <person name="Lu M."/>
            <person name="Detter J.C."/>
            <person name="Tapia R."/>
            <person name="Han C."/>
            <person name="Land M."/>
            <person name="Hauser L."/>
            <person name="Markowitz V."/>
            <person name="Cheng J.-F."/>
            <person name="Hugenholtz P."/>
            <person name="Woyke T."/>
            <person name="Wu D."/>
            <person name="Spring S."/>
            <person name="Schuler E."/>
            <person name="Brambilla E."/>
            <person name="Klenk H.-P."/>
            <person name="Eisen J.A."/>
        </authorList>
    </citation>
    <scope>NUCLEOTIDE SEQUENCE [LARGE SCALE GENOMIC DNA]</scope>
    <source>
        <strain evidence="3 4">DSM 4140</strain>
    </source>
</reference>
<sequence length="453" mass="49340">MASPRVRCAGRSGTHSGRGEAPVDPLALQIDVAVGTAGTGDPAGVTGRIDAVLAHTPHTLAIRAVSVEEVDGCDLVVVFPDAPAGLIAAARFSGIPVFRVMGGGGVVEGHGAEGFLATLRSLDAYNAERVDAKRIGRQVDERTAALQAELRAAGLDAALLEPVAASLLPHYVRTRILADRYGLLHLGAGTSVYALSAMAIAAVTVQALLFPDLLSLIWVEVGAIAAILLLLIAARTLDWHRKWLDYRFLAERIRSAIFLCFVCVRCSVPGNHPGITLTHHADDWMSRAFEGLLDVRPLEYCSLAIPLEPLKHFLLSTWIDRQIDFYAATERHNRRWYDLLLHAGEFFFIATLIAAAAHASGAVHHDGALLAAATIVLPAVAASLSAIRVQREYRHNAERAAAMLHHLSSITLRIRRAERMDELCDLLEEANEVMLREQQEWRVVFRFRELEGV</sequence>
<gene>
    <name evidence="3" type="ORF">Metli_0738</name>
</gene>
<dbReference type="Proteomes" id="UP000005095">
    <property type="component" value="Chromosome"/>
</dbReference>
<evidence type="ECO:0008006" key="5">
    <source>
        <dbReference type="Google" id="ProtNLM"/>
    </source>
</evidence>
<dbReference type="EMBL" id="CM001555">
    <property type="protein sequence ID" value="EJG06702.1"/>
    <property type="molecule type" value="Genomic_DNA"/>
</dbReference>
<feature type="transmembrane region" description="Helical" evidence="2">
    <location>
        <begin position="183"/>
        <end position="209"/>
    </location>
</feature>
<evidence type="ECO:0000313" key="4">
    <source>
        <dbReference type="Proteomes" id="UP000005095"/>
    </source>
</evidence>
<evidence type="ECO:0000256" key="1">
    <source>
        <dbReference type="SAM" id="MobiDB-lite"/>
    </source>
</evidence>
<keyword evidence="4" id="KW-1185">Reference proteome</keyword>
<feature type="region of interest" description="Disordered" evidence="1">
    <location>
        <begin position="1"/>
        <end position="22"/>
    </location>
</feature>
<feature type="transmembrane region" description="Helical" evidence="2">
    <location>
        <begin position="215"/>
        <end position="234"/>
    </location>
</feature>
<feature type="transmembrane region" description="Helical" evidence="2">
    <location>
        <begin position="367"/>
        <end position="387"/>
    </location>
</feature>
<keyword evidence="2" id="KW-0472">Membrane</keyword>
<dbReference type="OrthoDB" id="109742at2157"/>
<keyword evidence="2" id="KW-1133">Transmembrane helix</keyword>
<keyword evidence="2" id="KW-0812">Transmembrane</keyword>